<keyword evidence="5" id="KW-1185">Reference proteome</keyword>
<reference evidence="4 5" key="1">
    <citation type="submission" date="2017-04" db="EMBL/GenBank/DDBJ databases">
        <authorList>
            <person name="Afonso C.L."/>
            <person name="Miller P.J."/>
            <person name="Scott M.A."/>
            <person name="Spackman E."/>
            <person name="Goraichik I."/>
            <person name="Dimitrov K.M."/>
            <person name="Suarez D.L."/>
            <person name="Swayne D.E."/>
        </authorList>
    </citation>
    <scope>NUCLEOTIDE SEQUENCE [LARGE SCALE GENOMIC DNA]</scope>
    <source>
        <strain evidence="4 5">DSM 3385</strain>
    </source>
</reference>
<feature type="transmembrane region" description="Helical" evidence="2">
    <location>
        <begin position="437"/>
        <end position="460"/>
    </location>
</feature>
<dbReference type="InterPro" id="IPR036927">
    <property type="entry name" value="Cyt_c_oxase-like_su1_sf"/>
</dbReference>
<dbReference type="STRING" id="1121400.SAMN02746065_10573"/>
<feature type="transmembrane region" description="Helical" evidence="2">
    <location>
        <begin position="480"/>
        <end position="502"/>
    </location>
</feature>
<feature type="transmembrane region" description="Helical" evidence="2">
    <location>
        <begin position="170"/>
        <end position="194"/>
    </location>
</feature>
<dbReference type="GO" id="GO:0009060">
    <property type="term" value="P:aerobic respiration"/>
    <property type="evidence" value="ECO:0007669"/>
    <property type="project" value="InterPro"/>
</dbReference>
<keyword evidence="2" id="KW-0812">Transmembrane</keyword>
<name>A0A1W2AH06_9BACT</name>
<feature type="transmembrane region" description="Helical" evidence="2">
    <location>
        <begin position="131"/>
        <end position="150"/>
    </location>
</feature>
<dbReference type="PROSITE" id="PS50855">
    <property type="entry name" value="COX1"/>
    <property type="match status" value="1"/>
</dbReference>
<proteinExistence type="predicted"/>
<keyword evidence="1" id="KW-0813">Transport</keyword>
<feature type="transmembrane region" description="Helical" evidence="2">
    <location>
        <begin position="215"/>
        <end position="240"/>
    </location>
</feature>
<feature type="transmembrane region" description="Helical" evidence="2">
    <location>
        <begin position="89"/>
        <end position="110"/>
    </location>
</feature>
<dbReference type="GO" id="GO:0015990">
    <property type="term" value="P:electron transport coupled proton transport"/>
    <property type="evidence" value="ECO:0007669"/>
    <property type="project" value="TreeGrafter"/>
</dbReference>
<protein>
    <submittedName>
        <fullName evidence="4">Cytochrome c oxidase subunit 1</fullName>
    </submittedName>
</protein>
<dbReference type="InterPro" id="IPR023616">
    <property type="entry name" value="Cyt_c_oxase-like_su1_dom"/>
</dbReference>
<dbReference type="GO" id="GO:0016020">
    <property type="term" value="C:membrane"/>
    <property type="evidence" value="ECO:0007669"/>
    <property type="project" value="InterPro"/>
</dbReference>
<sequence length="564" mass="62565">MPGLIENLPTNSGDNKLENTISFYKTPSPARFTGIGAWLLTTDHKRIGLMYMAAIIFWFVVAIILGILIRTELMSVGTTLMEAETYNALFTLHGVIMIFFFVIPAIPAIFGNFLLPMQIGTDDVFFPKLNLLSWYLYMLGGVLAIFSLFADGPPDTGWTFYVPFSVSTHTNVGLTVTAAFILGMSSMLTGLNFITTLHRMRMKGMGWMQIPLFSWSLYATAWVQLLATPVLSITLLLIIFERLFGSGMFDPNKGGDPVLYQHLFWMYSHPAVYIMILPGMGVISEIIPVFSRKSIFGYKAIVLSSMAIAVAGSLVWAHHMFTSGMSDVAVFVFSFLTFVVAIPSAIKVFSWVSTMYRGSILMTPPLFLSLCFIYLFSIGGLTGLVLGAAGTNIQVHDTHFVVAHFHFVMFGGTGFAFFAALHFWWPKFFGRLYHFKTAYVAATLTTMGFMLHYIPMFVLGMQGMPRRYYDYLSQFETGNFFAGIGAYIMAAGIFLMFINLALSFKNGEKISQDPWGGSTLEWQSPCPPPLHNFVAPPTAPGYPYDFKAVIQKANEPKGTGGGPS</sequence>
<keyword evidence="2" id="KW-0472">Membrane</keyword>
<feature type="transmembrane region" description="Helical" evidence="2">
    <location>
        <begin position="295"/>
        <end position="316"/>
    </location>
</feature>
<feature type="transmembrane region" description="Helical" evidence="2">
    <location>
        <begin position="328"/>
        <end position="346"/>
    </location>
</feature>
<feature type="transmembrane region" description="Helical" evidence="2">
    <location>
        <begin position="401"/>
        <end position="425"/>
    </location>
</feature>
<evidence type="ECO:0000259" key="3">
    <source>
        <dbReference type="PROSITE" id="PS50855"/>
    </source>
</evidence>
<dbReference type="SUPFAM" id="SSF81442">
    <property type="entry name" value="Cytochrome c oxidase subunit I-like"/>
    <property type="match status" value="1"/>
</dbReference>
<feature type="transmembrane region" description="Helical" evidence="2">
    <location>
        <begin position="49"/>
        <end position="69"/>
    </location>
</feature>
<evidence type="ECO:0000313" key="5">
    <source>
        <dbReference type="Proteomes" id="UP000192418"/>
    </source>
</evidence>
<dbReference type="GO" id="GO:0022904">
    <property type="term" value="P:respiratory electron transport chain"/>
    <property type="evidence" value="ECO:0007669"/>
    <property type="project" value="TreeGrafter"/>
</dbReference>
<keyword evidence="1" id="KW-0249">Electron transport</keyword>
<dbReference type="PANTHER" id="PTHR10422">
    <property type="entry name" value="CYTOCHROME C OXIDASE SUBUNIT 1"/>
    <property type="match status" value="1"/>
</dbReference>
<dbReference type="RefSeq" id="WP_084067543.1">
    <property type="nucleotide sequence ID" value="NZ_FWXY01000005.1"/>
</dbReference>
<dbReference type="EMBL" id="FWXY01000005">
    <property type="protein sequence ID" value="SMC59904.1"/>
    <property type="molecule type" value="Genomic_DNA"/>
</dbReference>
<dbReference type="OrthoDB" id="9803294at2"/>
<evidence type="ECO:0000256" key="2">
    <source>
        <dbReference type="SAM" id="Phobius"/>
    </source>
</evidence>
<accession>A0A1W2AH06</accession>
<dbReference type="Proteomes" id="UP000192418">
    <property type="component" value="Unassembled WGS sequence"/>
</dbReference>
<dbReference type="InterPro" id="IPR000883">
    <property type="entry name" value="Cyt_C_Oxase_1"/>
</dbReference>
<feature type="transmembrane region" description="Helical" evidence="2">
    <location>
        <begin position="260"/>
        <end position="283"/>
    </location>
</feature>
<dbReference type="AlphaFoldDB" id="A0A1W2AH06"/>
<dbReference type="PRINTS" id="PR01165">
    <property type="entry name" value="CYCOXIDASEI"/>
</dbReference>
<feature type="transmembrane region" description="Helical" evidence="2">
    <location>
        <begin position="366"/>
        <end position="389"/>
    </location>
</feature>
<keyword evidence="1" id="KW-0679">Respiratory chain</keyword>
<evidence type="ECO:0000256" key="1">
    <source>
        <dbReference type="ARBA" id="ARBA00022660"/>
    </source>
</evidence>
<dbReference type="GO" id="GO:0020037">
    <property type="term" value="F:heme binding"/>
    <property type="evidence" value="ECO:0007669"/>
    <property type="project" value="InterPro"/>
</dbReference>
<dbReference type="Gene3D" id="1.20.210.10">
    <property type="entry name" value="Cytochrome c oxidase-like, subunit I domain"/>
    <property type="match status" value="1"/>
</dbReference>
<organism evidence="4 5">
    <name type="scientific">Desulfocicer vacuolatum DSM 3385</name>
    <dbReference type="NCBI Taxonomy" id="1121400"/>
    <lineage>
        <taxon>Bacteria</taxon>
        <taxon>Pseudomonadati</taxon>
        <taxon>Thermodesulfobacteriota</taxon>
        <taxon>Desulfobacteria</taxon>
        <taxon>Desulfobacterales</taxon>
        <taxon>Desulfobacteraceae</taxon>
        <taxon>Desulfocicer</taxon>
    </lineage>
</organism>
<feature type="domain" description="Cytochrome oxidase subunit I profile" evidence="3">
    <location>
        <begin position="38"/>
        <end position="540"/>
    </location>
</feature>
<dbReference type="PANTHER" id="PTHR10422:SF18">
    <property type="entry name" value="CYTOCHROME C OXIDASE SUBUNIT 1"/>
    <property type="match status" value="1"/>
</dbReference>
<evidence type="ECO:0000313" key="4">
    <source>
        <dbReference type="EMBL" id="SMC59904.1"/>
    </source>
</evidence>
<keyword evidence="2" id="KW-1133">Transmembrane helix</keyword>
<dbReference type="Pfam" id="PF00115">
    <property type="entry name" value="COX1"/>
    <property type="match status" value="1"/>
</dbReference>
<dbReference type="GO" id="GO:0004129">
    <property type="term" value="F:cytochrome-c oxidase activity"/>
    <property type="evidence" value="ECO:0007669"/>
    <property type="project" value="InterPro"/>
</dbReference>
<gene>
    <name evidence="4" type="ORF">SAMN02746065_10573</name>
</gene>